<keyword evidence="8" id="KW-1185">Reference proteome</keyword>
<dbReference type="InterPro" id="IPR052190">
    <property type="entry name" value="Euk-Arch_PrmC-MTase"/>
</dbReference>
<keyword evidence="4" id="KW-0949">S-adenosyl-L-methionine</keyword>
<feature type="domain" description="DUF7059" evidence="6">
    <location>
        <begin position="16"/>
        <end position="95"/>
    </location>
</feature>
<evidence type="ECO:0000256" key="4">
    <source>
        <dbReference type="ARBA" id="ARBA00022691"/>
    </source>
</evidence>
<evidence type="ECO:0000313" key="7">
    <source>
        <dbReference type="EMBL" id="TPW74619.1"/>
    </source>
</evidence>
<dbReference type="RefSeq" id="WP_141164257.1">
    <property type="nucleotide sequence ID" value="NZ_VHQG01000004.1"/>
</dbReference>
<dbReference type="InterPro" id="IPR007848">
    <property type="entry name" value="Small_mtfrase_dom"/>
</dbReference>
<keyword evidence="2 7" id="KW-0489">Methyltransferase</keyword>
<evidence type="ECO:0000259" key="5">
    <source>
        <dbReference type="Pfam" id="PF05175"/>
    </source>
</evidence>
<dbReference type="CDD" id="cd02440">
    <property type="entry name" value="AdoMet_MTases"/>
    <property type="match status" value="1"/>
</dbReference>
<evidence type="ECO:0000256" key="2">
    <source>
        <dbReference type="ARBA" id="ARBA00022603"/>
    </source>
</evidence>
<comment type="caution">
    <text evidence="7">The sequence shown here is derived from an EMBL/GenBank/DDBJ whole genome shotgun (WGS) entry which is preliminary data.</text>
</comment>
<dbReference type="PANTHER" id="PTHR45875">
    <property type="entry name" value="METHYLTRANSFERASE N6AMT1"/>
    <property type="match status" value="1"/>
</dbReference>
<dbReference type="PANTHER" id="PTHR45875:SF1">
    <property type="entry name" value="METHYLTRANSFERASE N6AMT1"/>
    <property type="match status" value="1"/>
</dbReference>
<dbReference type="InterPro" id="IPR029063">
    <property type="entry name" value="SAM-dependent_MTases_sf"/>
</dbReference>
<comment type="similarity">
    <text evidence="1">Belongs to the eukaryotic/archaeal PrmC-related family.</text>
</comment>
<dbReference type="GO" id="GO:0008276">
    <property type="term" value="F:protein methyltransferase activity"/>
    <property type="evidence" value="ECO:0007669"/>
    <property type="project" value="TreeGrafter"/>
</dbReference>
<dbReference type="GO" id="GO:0032259">
    <property type="term" value="P:methylation"/>
    <property type="evidence" value="ECO:0007669"/>
    <property type="project" value="UniProtKB-KW"/>
</dbReference>
<dbReference type="SUPFAM" id="SSF53335">
    <property type="entry name" value="S-adenosyl-L-methionine-dependent methyltransferases"/>
    <property type="match status" value="1"/>
</dbReference>
<dbReference type="GO" id="GO:0008757">
    <property type="term" value="F:S-adenosylmethionine-dependent methyltransferase activity"/>
    <property type="evidence" value="ECO:0007669"/>
    <property type="project" value="TreeGrafter"/>
</dbReference>
<gene>
    <name evidence="7" type="ORF">FJ657_13615</name>
</gene>
<proteinExistence type="inferred from homology"/>
<evidence type="ECO:0000313" key="8">
    <source>
        <dbReference type="Proteomes" id="UP000316252"/>
    </source>
</evidence>
<evidence type="ECO:0000256" key="3">
    <source>
        <dbReference type="ARBA" id="ARBA00022679"/>
    </source>
</evidence>
<reference evidence="7 8" key="1">
    <citation type="submission" date="2019-06" db="EMBL/GenBank/DDBJ databases">
        <authorList>
            <person name="Li F."/>
        </authorList>
    </citation>
    <scope>NUCLEOTIDE SEQUENCE [LARGE SCALE GENOMIC DNA]</scope>
    <source>
        <strain evidence="7 8">10F1D-1</strain>
    </source>
</reference>
<dbReference type="GO" id="GO:0035657">
    <property type="term" value="C:eRF1 methyltransferase complex"/>
    <property type="evidence" value="ECO:0007669"/>
    <property type="project" value="TreeGrafter"/>
</dbReference>
<evidence type="ECO:0000256" key="1">
    <source>
        <dbReference type="ARBA" id="ARBA00006149"/>
    </source>
</evidence>
<dbReference type="GO" id="GO:0008170">
    <property type="term" value="F:N-methyltransferase activity"/>
    <property type="evidence" value="ECO:0007669"/>
    <property type="project" value="UniProtKB-ARBA"/>
</dbReference>
<name>A0A506Y2J2_9MICO</name>
<dbReference type="EMBL" id="VHQG01000004">
    <property type="protein sequence ID" value="TPW74619.1"/>
    <property type="molecule type" value="Genomic_DNA"/>
</dbReference>
<sequence>MLLDLADDLRRDLDQAVYTVDRLRGLWGDVADDALQRADRVPALRALAGRTEASAILARLFVLGDTVPRDEAERALPATGVAAALAQGLLEPAPSGTEGQPADAVRGTIDLRPYSVVDAIGVAAWWIASDLGELATGRALRTDHVLGIGGASATLSGLMLPDRARSVLDLGTGCGIQALHASRFADRVVATDISARALDFGRLNAALNGVDTIEFRLGSLYEPVAGERFDRIVSNPPFVITPRREGVPEYEYRDGGMVGDALVAAVVSGAAEHLEPGGIAQLLGNWEYRGDDSGSGDSDGGDADGLDRAAAWARDAGLEHWIIEREQADPARYAETWIRDGGTKPRSTEWEPLLGAWLDDFADRGVDAVGFGYVLLRRPADGALDRGAAAPSALARVERIPEALGENPAGLGPHLSAVLAAHDALVALGPDGVDAHAFRVAPDVTEERSHWPGEEAPSALVLRQGGGFARTLRVSPAVAAAVGAYDGELALGVIASAIAQLLELDERSVLDEIRAETLELVRGGLVVP</sequence>
<dbReference type="GO" id="GO:0003676">
    <property type="term" value="F:nucleic acid binding"/>
    <property type="evidence" value="ECO:0007669"/>
    <property type="project" value="InterPro"/>
</dbReference>
<dbReference type="Gene3D" id="3.40.50.150">
    <property type="entry name" value="Vaccinia Virus protein VP39"/>
    <property type="match status" value="1"/>
</dbReference>
<keyword evidence="3 7" id="KW-0808">Transferase</keyword>
<organism evidence="7 8">
    <name type="scientific">Schumannella soli</name>
    <dbReference type="NCBI Taxonomy" id="2590779"/>
    <lineage>
        <taxon>Bacteria</taxon>
        <taxon>Bacillati</taxon>
        <taxon>Actinomycetota</taxon>
        <taxon>Actinomycetes</taxon>
        <taxon>Micrococcales</taxon>
        <taxon>Microbacteriaceae</taxon>
        <taxon>Schumannella</taxon>
    </lineage>
</organism>
<protein>
    <submittedName>
        <fullName evidence="7">Methyltransferase</fullName>
    </submittedName>
</protein>
<dbReference type="AlphaFoldDB" id="A0A506Y2J2"/>
<accession>A0A506Y2J2</accession>
<dbReference type="InterPro" id="IPR055487">
    <property type="entry name" value="DUF7059"/>
</dbReference>
<evidence type="ECO:0000259" key="6">
    <source>
        <dbReference type="Pfam" id="PF23186"/>
    </source>
</evidence>
<feature type="domain" description="Methyltransferase small" evidence="5">
    <location>
        <begin position="159"/>
        <end position="281"/>
    </location>
</feature>
<dbReference type="OrthoDB" id="129465at2"/>
<dbReference type="Proteomes" id="UP000316252">
    <property type="component" value="Unassembled WGS sequence"/>
</dbReference>
<dbReference type="Pfam" id="PF23186">
    <property type="entry name" value="DUF7059"/>
    <property type="match status" value="1"/>
</dbReference>
<dbReference type="Pfam" id="PF05175">
    <property type="entry name" value="MTS"/>
    <property type="match status" value="1"/>
</dbReference>
<dbReference type="InterPro" id="IPR002052">
    <property type="entry name" value="DNA_methylase_N6_adenine_CS"/>
</dbReference>
<dbReference type="PROSITE" id="PS00092">
    <property type="entry name" value="N6_MTASE"/>
    <property type="match status" value="1"/>
</dbReference>